<dbReference type="AlphaFoldDB" id="A0A815ZCU1"/>
<dbReference type="EMBL" id="CAJNOV010015892">
    <property type="protein sequence ID" value="CAF1580888.1"/>
    <property type="molecule type" value="Genomic_DNA"/>
</dbReference>
<dbReference type="Pfam" id="PF03372">
    <property type="entry name" value="Exo_endo_phos"/>
    <property type="match status" value="1"/>
</dbReference>
<accession>A0A815ZCU1</accession>
<dbReference type="Proteomes" id="UP000663855">
    <property type="component" value="Unassembled WGS sequence"/>
</dbReference>
<dbReference type="Pfam" id="PF00078">
    <property type="entry name" value="RVT_1"/>
    <property type="match status" value="1"/>
</dbReference>
<dbReference type="InterPro" id="IPR036691">
    <property type="entry name" value="Endo/exonu/phosph_ase_sf"/>
</dbReference>
<reference evidence="2" key="1">
    <citation type="submission" date="2021-02" db="EMBL/GenBank/DDBJ databases">
        <authorList>
            <person name="Nowell W R."/>
        </authorList>
    </citation>
    <scope>NUCLEOTIDE SEQUENCE</scope>
</reference>
<comment type="caution">
    <text evidence="2">The sequence shown here is derived from an EMBL/GenBank/DDBJ whole genome shotgun (WGS) entry which is preliminary data.</text>
</comment>
<sequence length="1129" mass="131182">MLVIISYNIRGLTSSNKHKLLRIWLNETQHDVILLQELHMTKLKHLEIFRKAFSEYHITCSLGTWAAGGTLVMIKKKYNVIDAGTDPDGRIAYIKIIYEKIPIVIVSIYAPAQLSERCSFFKDIRFYIPSTKWLIVGGDFNCVPDNIKDRLQHGILTDNQSYPLLLQNMINPLLLDEIFRSKHPRKITYSYHNDSRTIHSRIDLFFGSKIIKQNTTEIYYLPVGLSDHDSIVLKLNIPSNNDKEFHRWICNPTMITRNTFMEQFKLIWNVFLKTADFDSTEWWNDFKTSLIFLLQEEERHYNDECRYELRQLQCEYRFRATNPTENDMIQLDIIRKEIYGILEKKISNNVLGQQEQDVTSLSILAKARIAHAKSNKSRIIFLDHPVKDRVDSNIDMIEAATNFYEQLYDTKPIDISCWNELFDDIPSLNKNDSDKLECDITFTECNEALKSMASGRSPGTDGITVEVWKKIFPIIGEYYVRMVNTAKLKGHFHEGFLNALLTLLKKDDNNNGSLKNYRPLSLMNIDYKILSKVLSIRLRKVLDQVIHIDQSYGIPGRTIHDNVHIIRSIIEYYSRHRDPIAIIQWDQEKAFDRINHVYLLETLKRLGFGSNFISWIKLLYLNATFKIKINNSITDPISFKSGIRQGCPLSGGLFVLCIEPLLHNIRRNARIPGVLLPGSQFPSVVRSILNKDNVNVNIKLSAYADDVCTIAFNVNDERETQAMFELYNNASGGKTNKDKTIIFWISDWLDPPNFKSKIEREYCHFLGVPIDTKGKIPSIELDKMILNVNQQMGMWSTIKLSLFERATVLKSFILSRLVYCFSLMPLPKKTIENLQKDINKFFWNNKHQSISFYTCVGKKGNGGFALLHLNSMIASYRIKCGLKIFSTTPKIWKFYAYQHVGIQLRTYAPWIWTNLTPHFNDETNFFGDVACRTVHWIKKGGKLSIDDSEPSAYWQLINRCVFRPPICCQRVPHLKNNSAFFEIIHKSKLPTTVTEFWILLANYGVNTRERLGKTMEEKQCLYCNLPETTTHLFIQCCFFQELFTMMLTYIQNASGIIIERKVDEIVYLKTILSIDSTLVQRKTSFIIGNYLHSIWLFRSITIHGGRRHNCNGCKSIFKTKMKYLPYDNG</sequence>
<dbReference type="CDD" id="cd01650">
    <property type="entry name" value="RT_nLTR_like"/>
    <property type="match status" value="1"/>
</dbReference>
<name>A0A815ZCU1_9BILA</name>
<dbReference type="InterPro" id="IPR000477">
    <property type="entry name" value="RT_dom"/>
</dbReference>
<dbReference type="EMBL" id="CAJOBH010003201">
    <property type="protein sequence ID" value="CAF3942228.1"/>
    <property type="molecule type" value="Genomic_DNA"/>
</dbReference>
<organism evidence="2 4">
    <name type="scientific">Rotaria magnacalcarata</name>
    <dbReference type="NCBI Taxonomy" id="392030"/>
    <lineage>
        <taxon>Eukaryota</taxon>
        <taxon>Metazoa</taxon>
        <taxon>Spiralia</taxon>
        <taxon>Gnathifera</taxon>
        <taxon>Rotifera</taxon>
        <taxon>Eurotatoria</taxon>
        <taxon>Bdelloidea</taxon>
        <taxon>Philodinida</taxon>
        <taxon>Philodinidae</taxon>
        <taxon>Rotaria</taxon>
    </lineage>
</organism>
<dbReference type="SUPFAM" id="SSF56672">
    <property type="entry name" value="DNA/RNA polymerases"/>
    <property type="match status" value="1"/>
</dbReference>
<evidence type="ECO:0000313" key="3">
    <source>
        <dbReference type="EMBL" id="CAF3942228.1"/>
    </source>
</evidence>
<proteinExistence type="predicted"/>
<dbReference type="GO" id="GO:0003824">
    <property type="term" value="F:catalytic activity"/>
    <property type="evidence" value="ECO:0007669"/>
    <property type="project" value="InterPro"/>
</dbReference>
<gene>
    <name evidence="3" type="ORF">BYL167_LOCUS10578</name>
    <name evidence="2" type="ORF">CJN711_LOCUS32964</name>
</gene>
<feature type="domain" description="Reverse transcriptase" evidence="1">
    <location>
        <begin position="485"/>
        <end position="770"/>
    </location>
</feature>
<dbReference type="Gene3D" id="3.60.10.10">
    <property type="entry name" value="Endonuclease/exonuclease/phosphatase"/>
    <property type="match status" value="1"/>
</dbReference>
<dbReference type="PANTHER" id="PTHR31635:SF196">
    <property type="entry name" value="REVERSE TRANSCRIPTASE DOMAIN-CONTAINING PROTEIN-RELATED"/>
    <property type="match status" value="1"/>
</dbReference>
<dbReference type="InterPro" id="IPR005135">
    <property type="entry name" value="Endo/exonuclease/phosphatase"/>
</dbReference>
<dbReference type="Proteomes" id="UP000681967">
    <property type="component" value="Unassembled WGS sequence"/>
</dbReference>
<evidence type="ECO:0000259" key="1">
    <source>
        <dbReference type="PROSITE" id="PS50878"/>
    </source>
</evidence>
<dbReference type="CDD" id="cd09076">
    <property type="entry name" value="L1-EN"/>
    <property type="match status" value="1"/>
</dbReference>
<dbReference type="PROSITE" id="PS50878">
    <property type="entry name" value="RT_POL"/>
    <property type="match status" value="1"/>
</dbReference>
<protein>
    <recommendedName>
        <fullName evidence="1">Reverse transcriptase domain-containing protein</fullName>
    </recommendedName>
</protein>
<dbReference type="PANTHER" id="PTHR31635">
    <property type="entry name" value="REVERSE TRANSCRIPTASE DOMAIN-CONTAINING PROTEIN-RELATED"/>
    <property type="match status" value="1"/>
</dbReference>
<dbReference type="SUPFAM" id="SSF56219">
    <property type="entry name" value="DNase I-like"/>
    <property type="match status" value="1"/>
</dbReference>
<evidence type="ECO:0000313" key="4">
    <source>
        <dbReference type="Proteomes" id="UP000663855"/>
    </source>
</evidence>
<dbReference type="InterPro" id="IPR043502">
    <property type="entry name" value="DNA/RNA_pol_sf"/>
</dbReference>
<evidence type="ECO:0000313" key="2">
    <source>
        <dbReference type="EMBL" id="CAF1580888.1"/>
    </source>
</evidence>